<dbReference type="EnsemblMetazoa" id="Aqu2.1.10862_001">
    <property type="protein sequence ID" value="Aqu2.1.10862_001"/>
    <property type="gene ID" value="Aqu2.1.10862"/>
</dbReference>
<accession>A0A1X7T8I8</accession>
<evidence type="ECO:0000313" key="1">
    <source>
        <dbReference type="EnsemblMetazoa" id="Aqu2.1.10862_001"/>
    </source>
</evidence>
<dbReference type="InParanoid" id="A0A1X7T8I8"/>
<dbReference type="AlphaFoldDB" id="A0A1X7T8I8"/>
<reference evidence="1" key="1">
    <citation type="submission" date="2017-05" db="UniProtKB">
        <authorList>
            <consortium name="EnsemblMetazoa"/>
        </authorList>
    </citation>
    <scope>IDENTIFICATION</scope>
</reference>
<name>A0A1X7T8I8_AMPQE</name>
<protein>
    <submittedName>
        <fullName evidence="1">Uncharacterized protein</fullName>
    </submittedName>
</protein>
<organism evidence="1">
    <name type="scientific">Amphimedon queenslandica</name>
    <name type="common">Sponge</name>
    <dbReference type="NCBI Taxonomy" id="400682"/>
    <lineage>
        <taxon>Eukaryota</taxon>
        <taxon>Metazoa</taxon>
        <taxon>Porifera</taxon>
        <taxon>Demospongiae</taxon>
        <taxon>Heteroscleromorpha</taxon>
        <taxon>Haplosclerida</taxon>
        <taxon>Niphatidae</taxon>
        <taxon>Amphimedon</taxon>
    </lineage>
</organism>
<proteinExistence type="predicted"/>
<sequence>MIAIPIHPALHLVSSLRSQDFLELEQSRSGKRSLEEVLEEDDDEDFDLESWLSSSASADVPDSVMNFLRPGGIAPRSSYN</sequence>